<organism evidence="1 2">
    <name type="scientific">Macrolepiota fuliginosa MF-IS2</name>
    <dbReference type="NCBI Taxonomy" id="1400762"/>
    <lineage>
        <taxon>Eukaryota</taxon>
        <taxon>Fungi</taxon>
        <taxon>Dikarya</taxon>
        <taxon>Basidiomycota</taxon>
        <taxon>Agaricomycotina</taxon>
        <taxon>Agaricomycetes</taxon>
        <taxon>Agaricomycetidae</taxon>
        <taxon>Agaricales</taxon>
        <taxon>Agaricineae</taxon>
        <taxon>Agaricaceae</taxon>
        <taxon>Macrolepiota</taxon>
    </lineage>
</organism>
<comment type="caution">
    <text evidence="1">The sequence shown here is derived from an EMBL/GenBank/DDBJ whole genome shotgun (WGS) entry which is preliminary data.</text>
</comment>
<name>A0A9P5XRJ0_9AGAR</name>
<dbReference type="OrthoDB" id="619536at2759"/>
<reference evidence="1" key="1">
    <citation type="submission" date="2020-11" db="EMBL/GenBank/DDBJ databases">
        <authorList>
            <consortium name="DOE Joint Genome Institute"/>
            <person name="Ahrendt S."/>
            <person name="Riley R."/>
            <person name="Andreopoulos W."/>
            <person name="Labutti K."/>
            <person name="Pangilinan J."/>
            <person name="Ruiz-Duenas F.J."/>
            <person name="Barrasa J.M."/>
            <person name="Sanchez-Garcia M."/>
            <person name="Camarero S."/>
            <person name="Miyauchi S."/>
            <person name="Serrano A."/>
            <person name="Linde D."/>
            <person name="Babiker R."/>
            <person name="Drula E."/>
            <person name="Ayuso-Fernandez I."/>
            <person name="Pacheco R."/>
            <person name="Padilla G."/>
            <person name="Ferreira P."/>
            <person name="Barriuso J."/>
            <person name="Kellner H."/>
            <person name="Castanera R."/>
            <person name="Alfaro M."/>
            <person name="Ramirez L."/>
            <person name="Pisabarro A.G."/>
            <person name="Kuo A."/>
            <person name="Tritt A."/>
            <person name="Lipzen A."/>
            <person name="He G."/>
            <person name="Yan M."/>
            <person name="Ng V."/>
            <person name="Cullen D."/>
            <person name="Martin F."/>
            <person name="Rosso M.-N."/>
            <person name="Henrissat B."/>
            <person name="Hibbett D."/>
            <person name="Martinez A.T."/>
            <person name="Grigoriev I.V."/>
        </authorList>
    </citation>
    <scope>NUCLEOTIDE SEQUENCE</scope>
    <source>
        <strain evidence="1">MF-IS2</strain>
    </source>
</reference>
<gene>
    <name evidence="1" type="ORF">P691DRAFT_754697</name>
</gene>
<dbReference type="EMBL" id="MU151054">
    <property type="protein sequence ID" value="KAF9454466.1"/>
    <property type="molecule type" value="Genomic_DNA"/>
</dbReference>
<keyword evidence="2" id="KW-1185">Reference proteome</keyword>
<accession>A0A9P5XRJ0</accession>
<dbReference type="AlphaFoldDB" id="A0A9P5XRJ0"/>
<evidence type="ECO:0000313" key="2">
    <source>
        <dbReference type="Proteomes" id="UP000807342"/>
    </source>
</evidence>
<evidence type="ECO:0000313" key="1">
    <source>
        <dbReference type="EMBL" id="KAF9454466.1"/>
    </source>
</evidence>
<sequence length="223" mass="25016">MGKKLSPEQIAAVDAAFNERYPMAKPQWSFSLSIVLDKPLDEVVSKLGGLDNFEMLSRLNPVCVEYTEAGRDEVVLPGPLEGARVRESPASSSSDVAEAALVEGGRKYGRINFRAKDRLTVFWGLLAGIVQQRGTFVWDEEKKLGLWEVTTTDTPGMETWARKLVRFVDAGDGKTRIEEFLEGYSKESLQIFEGLAKRYTRNLHKYAHHYFKVKLAQQNSGIG</sequence>
<dbReference type="Proteomes" id="UP000807342">
    <property type="component" value="Unassembled WGS sequence"/>
</dbReference>
<protein>
    <submittedName>
        <fullName evidence="1">Uncharacterized protein</fullName>
    </submittedName>
</protein>
<proteinExistence type="predicted"/>